<accession>A0ABW2Y5T2</accession>
<gene>
    <name evidence="4" type="ORF">ACFQY8_04965</name>
</gene>
<dbReference type="Gene3D" id="1.10.3660.10">
    <property type="entry name" value="6-phosphogluconate dehydrogenase C-terminal like domain"/>
    <property type="match status" value="1"/>
</dbReference>
<dbReference type="PANTHER" id="PTHR21363:SF0">
    <property type="entry name" value="PREPHENATE DEHYDROGENASE [NADP(+)]"/>
    <property type="match status" value="1"/>
</dbReference>
<sequence>MKVGIAGLGLIGGSLALKLVKSGHNVIAWNHRFEPYDSARKQGIVCVNSLEELAGLEPDILVLCTPLKAMDSILETLERVLLPHTTLTDVGSVKREVLSSVTKHHLRQQFVGAHPMTGNENASFAAADVHLFDAATWAVTVEGDTDFSRFLIVARLITDGAQNRFIVTDAHAHDLAAAQISHMPHVVATVLANQLVESSESNVAVALAAGSWRDMTRVAMTSPDRTQAMVEENPDNVAILVRDIARRLNEVADILDGDNSADKLVPLKRFFAEAEPYRRVRMELSKGIPAGMYSVHLDTDDDTWKAQLIQISQKGGRVEYIDAQEAHIRDFAHIR</sequence>
<dbReference type="EMBL" id="JBHTHQ010000021">
    <property type="protein sequence ID" value="MFD0705093.1"/>
    <property type="molecule type" value="Genomic_DNA"/>
</dbReference>
<dbReference type="InterPro" id="IPR008927">
    <property type="entry name" value="6-PGluconate_DH-like_C_sf"/>
</dbReference>
<dbReference type="PANTHER" id="PTHR21363">
    <property type="entry name" value="PREPHENATE DEHYDROGENASE"/>
    <property type="match status" value="1"/>
</dbReference>
<evidence type="ECO:0000313" key="5">
    <source>
        <dbReference type="Proteomes" id="UP001597036"/>
    </source>
</evidence>
<dbReference type="InterPro" id="IPR050812">
    <property type="entry name" value="Preph/Arog_dehydrog"/>
</dbReference>
<dbReference type="PROSITE" id="PS51176">
    <property type="entry name" value="PDH_ADH"/>
    <property type="match status" value="1"/>
</dbReference>
<evidence type="ECO:0000256" key="1">
    <source>
        <dbReference type="ARBA" id="ARBA00007964"/>
    </source>
</evidence>
<dbReference type="Pfam" id="PF02153">
    <property type="entry name" value="PDH_N"/>
    <property type="match status" value="1"/>
</dbReference>
<name>A0ABW2Y5T2_9BIFI</name>
<comment type="similarity">
    <text evidence="1">Belongs to the prephenate/arogenate dehydrogenase family.</text>
</comment>
<protein>
    <submittedName>
        <fullName evidence="4">Prephenate dehydrogenase</fullName>
    </submittedName>
</protein>
<evidence type="ECO:0000256" key="2">
    <source>
        <dbReference type="ARBA" id="ARBA00023002"/>
    </source>
</evidence>
<dbReference type="InterPro" id="IPR046825">
    <property type="entry name" value="PDH_C"/>
</dbReference>
<feature type="domain" description="Prephenate/arogenate dehydrogenase" evidence="3">
    <location>
        <begin position="1"/>
        <end position="289"/>
    </location>
</feature>
<dbReference type="InterPro" id="IPR003099">
    <property type="entry name" value="Prephen_DH"/>
</dbReference>
<dbReference type="Gene3D" id="3.40.50.720">
    <property type="entry name" value="NAD(P)-binding Rossmann-like Domain"/>
    <property type="match status" value="1"/>
</dbReference>
<dbReference type="RefSeq" id="WP_377938791.1">
    <property type="nucleotide sequence ID" value="NZ_JBHTHQ010000021.1"/>
</dbReference>
<dbReference type="Proteomes" id="UP001597036">
    <property type="component" value="Unassembled WGS sequence"/>
</dbReference>
<keyword evidence="2" id="KW-0560">Oxidoreductase</keyword>
<dbReference type="Pfam" id="PF20463">
    <property type="entry name" value="PDH_C"/>
    <property type="match status" value="1"/>
</dbReference>
<organism evidence="4 5">
    <name type="scientific">Alloscardovia venturai</name>
    <dbReference type="NCBI Taxonomy" id="1769421"/>
    <lineage>
        <taxon>Bacteria</taxon>
        <taxon>Bacillati</taxon>
        <taxon>Actinomycetota</taxon>
        <taxon>Actinomycetes</taxon>
        <taxon>Bifidobacteriales</taxon>
        <taxon>Bifidobacteriaceae</taxon>
        <taxon>Alloscardovia</taxon>
    </lineage>
</organism>
<keyword evidence="5" id="KW-1185">Reference proteome</keyword>
<evidence type="ECO:0000259" key="3">
    <source>
        <dbReference type="PROSITE" id="PS51176"/>
    </source>
</evidence>
<reference evidence="5" key="1">
    <citation type="journal article" date="2019" name="Int. J. Syst. Evol. Microbiol.">
        <title>The Global Catalogue of Microorganisms (GCM) 10K type strain sequencing project: providing services to taxonomists for standard genome sequencing and annotation.</title>
        <authorList>
            <consortium name="The Broad Institute Genomics Platform"/>
            <consortium name="The Broad Institute Genome Sequencing Center for Infectious Disease"/>
            <person name="Wu L."/>
            <person name="Ma J."/>
        </authorList>
    </citation>
    <scope>NUCLEOTIDE SEQUENCE [LARGE SCALE GENOMIC DNA]</scope>
    <source>
        <strain evidence="5">CCM 8604</strain>
    </source>
</reference>
<proteinExistence type="inferred from homology"/>
<comment type="caution">
    <text evidence="4">The sequence shown here is derived from an EMBL/GenBank/DDBJ whole genome shotgun (WGS) entry which is preliminary data.</text>
</comment>
<evidence type="ECO:0000313" key="4">
    <source>
        <dbReference type="EMBL" id="MFD0705093.1"/>
    </source>
</evidence>
<dbReference type="InterPro" id="IPR036291">
    <property type="entry name" value="NAD(P)-bd_dom_sf"/>
</dbReference>
<dbReference type="SUPFAM" id="SSF51735">
    <property type="entry name" value="NAD(P)-binding Rossmann-fold domains"/>
    <property type="match status" value="1"/>
</dbReference>
<dbReference type="SUPFAM" id="SSF48179">
    <property type="entry name" value="6-phosphogluconate dehydrogenase C-terminal domain-like"/>
    <property type="match status" value="1"/>
</dbReference>
<dbReference type="InterPro" id="IPR046826">
    <property type="entry name" value="PDH_N"/>
</dbReference>